<sequence>MADAANDIIISITVLYFASAQTAVGVQRERVELPGADFPLSNLAAVLTKRHPVRGLEEVLRASQWSVDEEMVSPEAVQDTKLKGGECVAVIPPVSGG</sequence>
<dbReference type="UniPathway" id="UPA00344"/>
<dbReference type="Gene3D" id="3.10.20.30">
    <property type="match status" value="1"/>
</dbReference>
<dbReference type="InterPro" id="IPR012675">
    <property type="entry name" value="Beta-grasp_dom_sf"/>
</dbReference>
<organism evidence="2 3">
    <name type="scientific">Exidia glandulosa HHB12029</name>
    <dbReference type="NCBI Taxonomy" id="1314781"/>
    <lineage>
        <taxon>Eukaryota</taxon>
        <taxon>Fungi</taxon>
        <taxon>Dikarya</taxon>
        <taxon>Basidiomycota</taxon>
        <taxon>Agaricomycotina</taxon>
        <taxon>Agaricomycetes</taxon>
        <taxon>Auriculariales</taxon>
        <taxon>Exidiaceae</taxon>
        <taxon>Exidia</taxon>
    </lineage>
</organism>
<reference evidence="2 3" key="1">
    <citation type="journal article" date="2016" name="Mol. Biol. Evol.">
        <title>Comparative Genomics of Early-Diverging Mushroom-Forming Fungi Provides Insights into the Origins of Lignocellulose Decay Capabilities.</title>
        <authorList>
            <person name="Nagy L.G."/>
            <person name="Riley R."/>
            <person name="Tritt A."/>
            <person name="Adam C."/>
            <person name="Daum C."/>
            <person name="Floudas D."/>
            <person name="Sun H."/>
            <person name="Yadav J.S."/>
            <person name="Pangilinan J."/>
            <person name="Larsson K.H."/>
            <person name="Matsuura K."/>
            <person name="Barry K."/>
            <person name="Labutti K."/>
            <person name="Kuo R."/>
            <person name="Ohm R.A."/>
            <person name="Bhattacharya S.S."/>
            <person name="Shirouzu T."/>
            <person name="Yoshinaga Y."/>
            <person name="Martin F.M."/>
            <person name="Grigoriev I.V."/>
            <person name="Hibbett D.S."/>
        </authorList>
    </citation>
    <scope>NUCLEOTIDE SEQUENCE [LARGE SCALE GENOMIC DNA]</scope>
    <source>
        <strain evidence="2 3">HHB12029</strain>
    </source>
</reference>
<dbReference type="InterPro" id="IPR016155">
    <property type="entry name" value="Mopterin_synth/thiamin_S_b"/>
</dbReference>
<dbReference type="EMBL" id="KV426287">
    <property type="protein sequence ID" value="KZV83124.1"/>
    <property type="molecule type" value="Genomic_DNA"/>
</dbReference>
<dbReference type="GO" id="GO:0000166">
    <property type="term" value="F:nucleotide binding"/>
    <property type="evidence" value="ECO:0007669"/>
    <property type="project" value="UniProtKB-KW"/>
</dbReference>
<dbReference type="Proteomes" id="UP000077266">
    <property type="component" value="Unassembled WGS sequence"/>
</dbReference>
<dbReference type="STRING" id="1314781.A0A165CU50"/>
<name>A0A165CU50_EXIGL</name>
<dbReference type="GO" id="GO:0006777">
    <property type="term" value="P:Mo-molybdopterin cofactor biosynthetic process"/>
    <property type="evidence" value="ECO:0007669"/>
    <property type="project" value="InterPro"/>
</dbReference>
<proteinExistence type="predicted"/>
<gene>
    <name evidence="2" type="ORF">EXIGLDRAFT_728836</name>
</gene>
<keyword evidence="1" id="KW-0547">Nucleotide-binding</keyword>
<dbReference type="SUPFAM" id="SSF54285">
    <property type="entry name" value="MoaD/ThiS"/>
    <property type="match status" value="1"/>
</dbReference>
<dbReference type="PANTHER" id="PTHR33359:SF1">
    <property type="entry name" value="MOLYBDOPTERIN SYNTHASE SULFUR CARRIER SUBUNIT"/>
    <property type="match status" value="1"/>
</dbReference>
<protein>
    <submittedName>
        <fullName evidence="2">MoaD/ThiS</fullName>
    </submittedName>
</protein>
<dbReference type="CDD" id="cd00754">
    <property type="entry name" value="Ubl_MoaD"/>
    <property type="match status" value="1"/>
</dbReference>
<dbReference type="Pfam" id="PF02597">
    <property type="entry name" value="ThiS"/>
    <property type="match status" value="1"/>
</dbReference>
<dbReference type="InterPro" id="IPR044672">
    <property type="entry name" value="MOCS2A"/>
</dbReference>
<dbReference type="InterPro" id="IPR003749">
    <property type="entry name" value="ThiS/MoaD-like"/>
</dbReference>
<evidence type="ECO:0000313" key="3">
    <source>
        <dbReference type="Proteomes" id="UP000077266"/>
    </source>
</evidence>
<dbReference type="AlphaFoldDB" id="A0A165CU50"/>
<evidence type="ECO:0000256" key="1">
    <source>
        <dbReference type="ARBA" id="ARBA00022741"/>
    </source>
</evidence>
<dbReference type="GO" id="GO:1990133">
    <property type="term" value="C:molybdopterin adenylyltransferase complex"/>
    <property type="evidence" value="ECO:0007669"/>
    <property type="project" value="TreeGrafter"/>
</dbReference>
<dbReference type="PANTHER" id="PTHR33359">
    <property type="entry name" value="MOLYBDOPTERIN SYNTHASE SULFUR CARRIER SUBUNIT"/>
    <property type="match status" value="1"/>
</dbReference>
<evidence type="ECO:0000313" key="2">
    <source>
        <dbReference type="EMBL" id="KZV83124.1"/>
    </source>
</evidence>
<dbReference type="OrthoDB" id="5595860at2759"/>
<keyword evidence="3" id="KW-1185">Reference proteome</keyword>
<dbReference type="InParanoid" id="A0A165CU50"/>
<accession>A0A165CU50</accession>